<reference evidence="3 4" key="1">
    <citation type="submission" date="2024-01" db="EMBL/GenBank/DDBJ databases">
        <title>The genome of the rayed Mediterranean limpet Patella caerulea (Linnaeus, 1758).</title>
        <authorList>
            <person name="Anh-Thu Weber A."/>
            <person name="Halstead-Nussloch G."/>
        </authorList>
    </citation>
    <scope>NUCLEOTIDE SEQUENCE [LARGE SCALE GENOMIC DNA]</scope>
    <source>
        <strain evidence="3">AATW-2023a</strain>
        <tissue evidence="3">Whole specimen</tissue>
    </source>
</reference>
<keyword evidence="2" id="KW-0812">Transmembrane</keyword>
<keyword evidence="2" id="KW-1133">Transmembrane helix</keyword>
<proteinExistence type="predicted"/>
<dbReference type="AlphaFoldDB" id="A0AAN8GBK0"/>
<protein>
    <submittedName>
        <fullName evidence="3">Uncharacterized protein</fullName>
    </submittedName>
</protein>
<feature type="region of interest" description="Disordered" evidence="1">
    <location>
        <begin position="1"/>
        <end position="105"/>
    </location>
</feature>
<feature type="compositionally biased region" description="Basic residues" evidence="1">
    <location>
        <begin position="219"/>
        <end position="229"/>
    </location>
</feature>
<evidence type="ECO:0000256" key="2">
    <source>
        <dbReference type="SAM" id="Phobius"/>
    </source>
</evidence>
<gene>
    <name evidence="3" type="ORF">SNE40_021697</name>
</gene>
<dbReference type="EMBL" id="JAZGQO010000018">
    <property type="protein sequence ID" value="KAK6167736.1"/>
    <property type="molecule type" value="Genomic_DNA"/>
</dbReference>
<feature type="transmembrane region" description="Helical" evidence="2">
    <location>
        <begin position="267"/>
        <end position="287"/>
    </location>
</feature>
<dbReference type="Proteomes" id="UP001347796">
    <property type="component" value="Unassembled WGS sequence"/>
</dbReference>
<keyword evidence="2" id="KW-0472">Membrane</keyword>
<sequence>MARTKNTQRKHPPPTLPRATFPTLAPDLRDPTVRSQTRPRMRAPRTQWSPPSLTPPTSPMSPLPATPPRFTLPVTPPRPTSPPSPARSLSPIFRRPRREKKSSMKGLKSFIRKLQHLTPDMAYGQLVKNTGRARIGLLQWFKLAANHLLKGNIQPLHAQHKKWVERNRQVLTQLTERNMPTTEKLSLIMKPGGRGFFGGVLIRILLRWKERLQEERNKKRNQFVRRTAQRGRGQSTEELNKHRALLRKLSNVPPDVKRRLVDQQGGAIGALLAMALPALAPLVSNLLGGQKGGKHPFLRRHDRANAMAAELSKLFGG</sequence>
<accession>A0AAN8GBK0</accession>
<evidence type="ECO:0000256" key="1">
    <source>
        <dbReference type="SAM" id="MobiDB-lite"/>
    </source>
</evidence>
<feature type="compositionally biased region" description="Pro residues" evidence="1">
    <location>
        <begin position="74"/>
        <end position="85"/>
    </location>
</feature>
<evidence type="ECO:0000313" key="4">
    <source>
        <dbReference type="Proteomes" id="UP001347796"/>
    </source>
</evidence>
<keyword evidence="4" id="KW-1185">Reference proteome</keyword>
<feature type="compositionally biased region" description="Basic residues" evidence="1">
    <location>
        <begin position="1"/>
        <end position="12"/>
    </location>
</feature>
<evidence type="ECO:0000313" key="3">
    <source>
        <dbReference type="EMBL" id="KAK6167736.1"/>
    </source>
</evidence>
<organism evidence="3 4">
    <name type="scientific">Patella caerulea</name>
    <name type="common">Rayed Mediterranean limpet</name>
    <dbReference type="NCBI Taxonomy" id="87958"/>
    <lineage>
        <taxon>Eukaryota</taxon>
        <taxon>Metazoa</taxon>
        <taxon>Spiralia</taxon>
        <taxon>Lophotrochozoa</taxon>
        <taxon>Mollusca</taxon>
        <taxon>Gastropoda</taxon>
        <taxon>Patellogastropoda</taxon>
        <taxon>Patelloidea</taxon>
        <taxon>Patellidae</taxon>
        <taxon>Patella</taxon>
    </lineage>
</organism>
<feature type="region of interest" description="Disordered" evidence="1">
    <location>
        <begin position="219"/>
        <end position="240"/>
    </location>
</feature>
<feature type="compositionally biased region" description="Pro residues" evidence="1">
    <location>
        <begin position="52"/>
        <end position="67"/>
    </location>
</feature>
<comment type="caution">
    <text evidence="3">The sequence shown here is derived from an EMBL/GenBank/DDBJ whole genome shotgun (WGS) entry which is preliminary data.</text>
</comment>
<name>A0AAN8GBK0_PATCE</name>